<accession>A0ABP8HP44</accession>
<dbReference type="RefSeq" id="WP_345252062.1">
    <property type="nucleotide sequence ID" value="NZ_BAABFO010000032.1"/>
</dbReference>
<dbReference type="InterPro" id="IPR010272">
    <property type="entry name" value="T6SS_TssF"/>
</dbReference>
<reference evidence="2" key="1">
    <citation type="journal article" date="2019" name="Int. J. Syst. Evol. Microbiol.">
        <title>The Global Catalogue of Microorganisms (GCM) 10K type strain sequencing project: providing services to taxonomists for standard genome sequencing and annotation.</title>
        <authorList>
            <consortium name="The Broad Institute Genomics Platform"/>
            <consortium name="The Broad Institute Genome Sequencing Center for Infectious Disease"/>
            <person name="Wu L."/>
            <person name="Ma J."/>
        </authorList>
    </citation>
    <scope>NUCLEOTIDE SEQUENCE [LARGE SCALE GENOMIC DNA]</scope>
    <source>
        <strain evidence="2">JCM 17666</strain>
    </source>
</reference>
<evidence type="ECO:0000313" key="1">
    <source>
        <dbReference type="EMBL" id="GAA4342133.1"/>
    </source>
</evidence>
<name>A0ABP8HP44_9BURK</name>
<proteinExistence type="predicted"/>
<sequence>MDPRLLRHYNLELQHLREMGAEFARQFPKIAARLGMEGIEVADPYVERLLEGSAFLAARVQLKLEEEFPRFTQRLQQILYPHALQPVPSMLIAQLRPNLDEPKLADGVAIARGTALTGRKPAGEPTACEFLTGHEVTLWPLEVAQVRYQSHAPDLKLTALPFARQIKGALRLRLKATAGLTLAQLALDRLRLYFGGVDDTAFQLHELVTGNALGVLVAVPGGEIAPAVLPADAIAPAGLDDDEALLPMTPPSFQGHRLLQEYFAFPQRYLFADLDGLSQILPRCAAPEIEIAILLGVGDATLEHRVSAENLLLNCTPAVNLFPRRADRILVADGQHDFHVVPDRTRPLDFEVHSILELKGYAAGNDREQTFHPLYAAFHGEPVDHQAYYTLWREPRRLSDRRKREGHRSSYVGREVYAALVDPREAPYRQDLRQLAFNTLCTNRDLPLIMPVGGGRSDFTLDISAPVESVRCVKGPSRPHAPGLDAGSGWRLLNLLSLNYLSLLDDTGGDGAAALRALCALYVAEGDAAGRNQVNGLLRVASRPVVRRLPMPGPIAFGRGIEITLTFDELAFQGASAYLLGTVLDRFLARHASLNSFVQTVIHSTSRGEIARKAPRCGTRPIL</sequence>
<dbReference type="PANTHER" id="PTHR35370:SF1">
    <property type="entry name" value="TYPE VI SECRETION SYSTEM COMPONENT TSSF1"/>
    <property type="match status" value="1"/>
</dbReference>
<keyword evidence="2" id="KW-1185">Reference proteome</keyword>
<dbReference type="NCBIfam" id="TIGR03359">
    <property type="entry name" value="VI_chp_6"/>
    <property type="match status" value="1"/>
</dbReference>
<comment type="caution">
    <text evidence="1">The sequence shown here is derived from an EMBL/GenBank/DDBJ whole genome shotgun (WGS) entry which is preliminary data.</text>
</comment>
<dbReference type="PANTHER" id="PTHR35370">
    <property type="entry name" value="CYTOPLASMIC PROTEIN-RELATED-RELATED"/>
    <property type="match status" value="1"/>
</dbReference>
<dbReference type="EMBL" id="BAABFO010000032">
    <property type="protein sequence ID" value="GAA4342133.1"/>
    <property type="molecule type" value="Genomic_DNA"/>
</dbReference>
<evidence type="ECO:0000313" key="2">
    <source>
        <dbReference type="Proteomes" id="UP001501671"/>
    </source>
</evidence>
<protein>
    <submittedName>
        <fullName evidence="1">Type VI secretion system baseplate subunit TssF</fullName>
    </submittedName>
</protein>
<gene>
    <name evidence="1" type="primary">tssF</name>
    <name evidence="1" type="ORF">GCM10023144_43760</name>
</gene>
<dbReference type="Pfam" id="PF05947">
    <property type="entry name" value="T6SS_TssF"/>
    <property type="match status" value="1"/>
</dbReference>
<dbReference type="Proteomes" id="UP001501671">
    <property type="component" value="Unassembled WGS sequence"/>
</dbReference>
<dbReference type="PIRSF" id="PIRSF028304">
    <property type="entry name" value="UCP028304"/>
    <property type="match status" value="1"/>
</dbReference>
<organism evidence="1 2">
    <name type="scientific">Pigmentiphaga soli</name>
    <dbReference type="NCBI Taxonomy" id="1007095"/>
    <lineage>
        <taxon>Bacteria</taxon>
        <taxon>Pseudomonadati</taxon>
        <taxon>Pseudomonadota</taxon>
        <taxon>Betaproteobacteria</taxon>
        <taxon>Burkholderiales</taxon>
        <taxon>Alcaligenaceae</taxon>
        <taxon>Pigmentiphaga</taxon>
    </lineage>
</organism>